<evidence type="ECO:0000256" key="6">
    <source>
        <dbReference type="ARBA" id="ARBA00022741"/>
    </source>
</evidence>
<evidence type="ECO:0000256" key="2">
    <source>
        <dbReference type="ARBA" id="ARBA00005417"/>
    </source>
</evidence>
<proteinExistence type="inferred from homology"/>
<dbReference type="OrthoDB" id="5292475at2"/>
<keyword evidence="5" id="KW-0410">Iron transport</keyword>
<evidence type="ECO:0000313" key="12">
    <source>
        <dbReference type="EMBL" id="SFR75601.1"/>
    </source>
</evidence>
<dbReference type="CDD" id="cd03214">
    <property type="entry name" value="ABC_Iron-Siderophores_B12_Hemin"/>
    <property type="match status" value="1"/>
</dbReference>
<evidence type="ECO:0000256" key="1">
    <source>
        <dbReference type="ARBA" id="ARBA00004202"/>
    </source>
</evidence>
<keyword evidence="6" id="KW-0547">Nucleotide-binding</keyword>
<evidence type="ECO:0000256" key="7">
    <source>
        <dbReference type="ARBA" id="ARBA00022840"/>
    </source>
</evidence>
<keyword evidence="13" id="KW-1185">Reference proteome</keyword>
<dbReference type="SMART" id="SM00382">
    <property type="entry name" value="AAA"/>
    <property type="match status" value="1"/>
</dbReference>
<dbReference type="InterPro" id="IPR003593">
    <property type="entry name" value="AAA+_ATPase"/>
</dbReference>
<evidence type="ECO:0000256" key="9">
    <source>
        <dbReference type="ARBA" id="ARBA00023065"/>
    </source>
</evidence>
<dbReference type="GO" id="GO:0006826">
    <property type="term" value="P:iron ion transport"/>
    <property type="evidence" value="ECO:0007669"/>
    <property type="project" value="UniProtKB-KW"/>
</dbReference>
<dbReference type="GO" id="GO:0016887">
    <property type="term" value="F:ATP hydrolysis activity"/>
    <property type="evidence" value="ECO:0007669"/>
    <property type="project" value="InterPro"/>
</dbReference>
<evidence type="ECO:0000256" key="8">
    <source>
        <dbReference type="ARBA" id="ARBA00023004"/>
    </source>
</evidence>
<evidence type="ECO:0000256" key="5">
    <source>
        <dbReference type="ARBA" id="ARBA00022496"/>
    </source>
</evidence>
<dbReference type="PANTHER" id="PTHR42771">
    <property type="entry name" value="IRON(3+)-HYDROXAMATE IMPORT ATP-BINDING PROTEIN FHUC"/>
    <property type="match status" value="1"/>
</dbReference>
<reference evidence="12 13" key="1">
    <citation type="submission" date="2016-10" db="EMBL/GenBank/DDBJ databases">
        <authorList>
            <person name="de Groot N.N."/>
        </authorList>
    </citation>
    <scope>NUCLEOTIDE SEQUENCE [LARGE SCALE GENOMIC DNA]</scope>
    <source>
        <strain evidence="12 13">CGMCC 1.9167</strain>
    </source>
</reference>
<dbReference type="EMBL" id="FOYW01000002">
    <property type="protein sequence ID" value="SFR75601.1"/>
    <property type="molecule type" value="Genomic_DNA"/>
</dbReference>
<keyword evidence="4" id="KW-1003">Cell membrane</keyword>
<dbReference type="RefSeq" id="WP_092014331.1">
    <property type="nucleotide sequence ID" value="NZ_FOYW01000002.1"/>
</dbReference>
<dbReference type="AlphaFoldDB" id="A0A1I6J9I2"/>
<dbReference type="InterPro" id="IPR051535">
    <property type="entry name" value="Siderophore_ABC-ATPase"/>
</dbReference>
<protein>
    <submittedName>
        <fullName evidence="12">Iron complex transport system ATP-binding protein</fullName>
    </submittedName>
</protein>
<dbReference type="GO" id="GO:0005524">
    <property type="term" value="F:ATP binding"/>
    <property type="evidence" value="ECO:0007669"/>
    <property type="project" value="UniProtKB-KW"/>
</dbReference>
<keyword evidence="9" id="KW-0406">Ion transport</keyword>
<dbReference type="PANTHER" id="PTHR42771:SF2">
    <property type="entry name" value="IRON(3+)-HYDROXAMATE IMPORT ATP-BINDING PROTEIN FHUC"/>
    <property type="match status" value="1"/>
</dbReference>
<dbReference type="PROSITE" id="PS00211">
    <property type="entry name" value="ABC_TRANSPORTER_1"/>
    <property type="match status" value="1"/>
</dbReference>
<dbReference type="InterPro" id="IPR017871">
    <property type="entry name" value="ABC_transporter-like_CS"/>
</dbReference>
<keyword evidence="8" id="KW-0408">Iron</keyword>
<evidence type="ECO:0000313" key="13">
    <source>
        <dbReference type="Proteomes" id="UP000198644"/>
    </source>
</evidence>
<dbReference type="InterPro" id="IPR003439">
    <property type="entry name" value="ABC_transporter-like_ATP-bd"/>
</dbReference>
<dbReference type="GO" id="GO:0005886">
    <property type="term" value="C:plasma membrane"/>
    <property type="evidence" value="ECO:0007669"/>
    <property type="project" value="UniProtKB-SubCell"/>
</dbReference>
<evidence type="ECO:0000256" key="3">
    <source>
        <dbReference type="ARBA" id="ARBA00022448"/>
    </source>
</evidence>
<dbReference type="Pfam" id="PF00005">
    <property type="entry name" value="ABC_tran"/>
    <property type="match status" value="1"/>
</dbReference>
<feature type="domain" description="ABC transporter" evidence="11">
    <location>
        <begin position="5"/>
        <end position="241"/>
    </location>
</feature>
<keyword evidence="3" id="KW-0813">Transport</keyword>
<dbReference type="PROSITE" id="PS50893">
    <property type="entry name" value="ABC_TRANSPORTER_2"/>
    <property type="match status" value="1"/>
</dbReference>
<gene>
    <name evidence="12" type="ORF">SAMN05216203_2804</name>
</gene>
<dbReference type="SUPFAM" id="SSF52540">
    <property type="entry name" value="P-loop containing nucleoside triphosphate hydrolases"/>
    <property type="match status" value="1"/>
</dbReference>
<sequence length="261" mass="28957">MSTFLDVRELHLTIGDNRILRGINVGFAEGEVTALLGHNGSGKSTLLKVLARQMRPSHGRVTLHGEDIGRAGSREFARQIGYLAQHPPATDGLTVRELVALGRYPWRGPLGRYTREDHELIDQAISDTDLDGFRDRSVDILSGGERQRAWIAMLLAQQTRCLLLDEPISALDVRHQVETLRLIRRLASERDLTVIAVLHDVDLAARFCDRLVALRGGDEGGQLIADGSPEKIMNSDTLENIYSVPMGVLERAPGQWVSYVH</sequence>
<evidence type="ECO:0000256" key="4">
    <source>
        <dbReference type="ARBA" id="ARBA00022475"/>
    </source>
</evidence>
<evidence type="ECO:0000256" key="10">
    <source>
        <dbReference type="ARBA" id="ARBA00023136"/>
    </source>
</evidence>
<dbReference type="InterPro" id="IPR027417">
    <property type="entry name" value="P-loop_NTPase"/>
</dbReference>
<dbReference type="FunFam" id="3.40.50.300:FF:000134">
    <property type="entry name" value="Iron-enterobactin ABC transporter ATP-binding protein"/>
    <property type="match status" value="1"/>
</dbReference>
<keyword evidence="10" id="KW-0472">Membrane</keyword>
<dbReference type="Proteomes" id="UP000198644">
    <property type="component" value="Unassembled WGS sequence"/>
</dbReference>
<accession>A0A1I6J9I2</accession>
<name>A0A1I6J9I2_9GAMM</name>
<dbReference type="STRING" id="650891.SAMN05216203_2804"/>
<comment type="subcellular location">
    <subcellularLocation>
        <location evidence="1">Cell membrane</location>
        <topology evidence="1">Peripheral membrane protein</topology>
    </subcellularLocation>
</comment>
<comment type="similarity">
    <text evidence="2">Belongs to the ABC transporter superfamily.</text>
</comment>
<organism evidence="12 13">
    <name type="scientific">Marinobacter daqiaonensis</name>
    <dbReference type="NCBI Taxonomy" id="650891"/>
    <lineage>
        <taxon>Bacteria</taxon>
        <taxon>Pseudomonadati</taxon>
        <taxon>Pseudomonadota</taxon>
        <taxon>Gammaproteobacteria</taxon>
        <taxon>Pseudomonadales</taxon>
        <taxon>Marinobacteraceae</taxon>
        <taxon>Marinobacter</taxon>
    </lineage>
</organism>
<dbReference type="Gene3D" id="3.40.50.300">
    <property type="entry name" value="P-loop containing nucleotide triphosphate hydrolases"/>
    <property type="match status" value="1"/>
</dbReference>
<keyword evidence="7 12" id="KW-0067">ATP-binding</keyword>
<evidence type="ECO:0000259" key="11">
    <source>
        <dbReference type="PROSITE" id="PS50893"/>
    </source>
</evidence>